<dbReference type="SUPFAM" id="SSF53850">
    <property type="entry name" value="Periplasmic binding protein-like II"/>
    <property type="match status" value="1"/>
</dbReference>
<dbReference type="VEuPathDB" id="VectorBase:SCAU016925"/>
<keyword evidence="4 8" id="KW-1133">Transmembrane helix</keyword>
<sequence>MCQVFHSVGAFIAALVVVSFISQTSQNYLSQHLGVLNSKDQRYYEAILNHIQKEKRFDAMLLVKDQKYYDGNLEILYKYHNADIPKLLMAKHQELQYVQHFNSEILTVVILRDIDNCVLLSVAAKILNNMRHSRILLLALTYPPGNAQLGEEILAICEKYKKTNVILSIYDAGLINSTKSGDVYYMLKPYPFYHWQLRNLPTQDHQQNDFKLFPRHWLDMGNQTLLTYPDQFPPNSLVFADNQGQLQIAGNIGHLVKLFAQHFHAHLEMYQPLELGNTKHFKVIAKMVEAGLMDIPMSLNAGSLQSWQNMSDAIEVNELRVMVPLARQLTMGEVFADLLLNGYFFALILMGSLILSALHAFIDYLFEGIWHCLDSIINCHVLPGVLGQAFYAPLRLKYLQGLRIFYCFISLAGLYAATRFSSEVNSHLALPPHHQEIKTYQDLGHTSVKIILEPSDVALLHKWINKNRNIVSFAHSMEQFLSLRQNLNTSYGYFILTDIWNIYDRRQQYFQRKVFHTPPGLVLEQMLMWGINLQQNSPYKEPLNHLIHIVHDAGLLQAWQAQTYRDMCRLQQVPLHDPNPQKRSRILKVEDFLWLWILVACGWGLSCMVLLMELLLDVGLKKRKTKETRKMFLR</sequence>
<evidence type="ECO:0000313" key="9">
    <source>
        <dbReference type="EnsemblMetazoa" id="SCAU016925-PA"/>
    </source>
</evidence>
<feature type="transmembrane region" description="Helical" evidence="8">
    <location>
        <begin position="338"/>
        <end position="362"/>
    </location>
</feature>
<feature type="transmembrane region" description="Helical" evidence="8">
    <location>
        <begin position="6"/>
        <end position="22"/>
    </location>
</feature>
<evidence type="ECO:0000256" key="5">
    <source>
        <dbReference type="ARBA" id="ARBA00023136"/>
    </source>
</evidence>
<accession>A0A2Y9D4M3</accession>
<dbReference type="EnsemblMetazoa" id="SCAU016925-RA">
    <property type="protein sequence ID" value="SCAU016925-PA"/>
    <property type="gene ID" value="SCAU016925"/>
</dbReference>
<feature type="transmembrane region" description="Helical" evidence="8">
    <location>
        <begin position="593"/>
        <end position="616"/>
    </location>
</feature>
<evidence type="ECO:0000256" key="6">
    <source>
        <dbReference type="ARBA" id="ARBA00023170"/>
    </source>
</evidence>
<keyword evidence="6" id="KW-0675">Receptor</keyword>
<keyword evidence="3 8" id="KW-0812">Transmembrane</keyword>
<proteinExistence type="predicted"/>
<dbReference type="PANTHER" id="PTHR42643">
    <property type="entry name" value="IONOTROPIC RECEPTOR 20A-RELATED"/>
    <property type="match status" value="1"/>
</dbReference>
<dbReference type="PANTHER" id="PTHR42643:SF41">
    <property type="entry name" value="IONOTROPIC RECEPTOR 20A-RELATED"/>
    <property type="match status" value="1"/>
</dbReference>
<dbReference type="Proteomes" id="UP000095300">
    <property type="component" value="Unassembled WGS sequence"/>
</dbReference>
<evidence type="ECO:0000256" key="2">
    <source>
        <dbReference type="ARBA" id="ARBA00022475"/>
    </source>
</evidence>
<name>A0A2Y9D4M3_STOCA</name>
<dbReference type="InterPro" id="IPR052192">
    <property type="entry name" value="Insect_Ionotropic_Sensory_Rcpt"/>
</dbReference>
<evidence type="ECO:0000256" key="3">
    <source>
        <dbReference type="ARBA" id="ARBA00022692"/>
    </source>
</evidence>
<keyword evidence="5 8" id="KW-0472">Membrane</keyword>
<keyword evidence="2" id="KW-1003">Cell membrane</keyword>
<comment type="subcellular location">
    <subcellularLocation>
        <location evidence="1">Cell membrane</location>
        <topology evidence="1">Multi-pass membrane protein</topology>
    </subcellularLocation>
</comment>
<evidence type="ECO:0000313" key="10">
    <source>
        <dbReference type="Proteomes" id="UP000095300"/>
    </source>
</evidence>
<reference evidence="9" key="1">
    <citation type="submission" date="2020-05" db="UniProtKB">
        <authorList>
            <consortium name="EnsemblMetazoa"/>
        </authorList>
    </citation>
    <scope>IDENTIFICATION</scope>
    <source>
        <strain evidence="9">USDA</strain>
    </source>
</reference>
<keyword evidence="10" id="KW-1185">Reference proteome</keyword>
<dbReference type="GO" id="GO:0005886">
    <property type="term" value="C:plasma membrane"/>
    <property type="evidence" value="ECO:0007669"/>
    <property type="project" value="UniProtKB-SubCell"/>
</dbReference>
<evidence type="ECO:0000256" key="7">
    <source>
        <dbReference type="ARBA" id="ARBA00023180"/>
    </source>
</evidence>
<evidence type="ECO:0000256" key="8">
    <source>
        <dbReference type="SAM" id="Phobius"/>
    </source>
</evidence>
<keyword evidence="7" id="KW-0325">Glycoprotein</keyword>
<organism evidence="9 10">
    <name type="scientific">Stomoxys calcitrans</name>
    <name type="common">Stable fly</name>
    <name type="synonym">Conops calcitrans</name>
    <dbReference type="NCBI Taxonomy" id="35570"/>
    <lineage>
        <taxon>Eukaryota</taxon>
        <taxon>Metazoa</taxon>
        <taxon>Ecdysozoa</taxon>
        <taxon>Arthropoda</taxon>
        <taxon>Hexapoda</taxon>
        <taxon>Insecta</taxon>
        <taxon>Pterygota</taxon>
        <taxon>Neoptera</taxon>
        <taxon>Endopterygota</taxon>
        <taxon>Diptera</taxon>
        <taxon>Brachycera</taxon>
        <taxon>Muscomorpha</taxon>
        <taxon>Muscoidea</taxon>
        <taxon>Muscidae</taxon>
        <taxon>Stomoxys</taxon>
    </lineage>
</organism>
<evidence type="ECO:0008006" key="11">
    <source>
        <dbReference type="Google" id="ProtNLM"/>
    </source>
</evidence>
<evidence type="ECO:0000256" key="1">
    <source>
        <dbReference type="ARBA" id="ARBA00004651"/>
    </source>
</evidence>
<dbReference type="AlphaFoldDB" id="A0A2Y9D4M3"/>
<evidence type="ECO:0000256" key="4">
    <source>
        <dbReference type="ARBA" id="ARBA00022989"/>
    </source>
</evidence>
<protein>
    <recommendedName>
        <fullName evidence="11">Ionotropic receptor</fullName>
    </recommendedName>
</protein>